<evidence type="ECO:0000313" key="2">
    <source>
        <dbReference type="EMBL" id="KAK1319139.1"/>
    </source>
</evidence>
<dbReference type="PANTHER" id="PTHR34567:SF3">
    <property type="entry name" value="FK506-BINDING-LIKE PROTEIN"/>
    <property type="match status" value="1"/>
</dbReference>
<evidence type="ECO:0000256" key="1">
    <source>
        <dbReference type="SAM" id="MobiDB-lite"/>
    </source>
</evidence>
<feature type="region of interest" description="Disordered" evidence="1">
    <location>
        <begin position="357"/>
        <end position="376"/>
    </location>
</feature>
<reference evidence="2" key="2">
    <citation type="submission" date="2023-06" db="EMBL/GenBank/DDBJ databases">
        <authorList>
            <person name="Ma L."/>
            <person name="Liu K.-W."/>
            <person name="Li Z."/>
            <person name="Hsiao Y.-Y."/>
            <person name="Qi Y."/>
            <person name="Fu T."/>
            <person name="Tang G."/>
            <person name="Zhang D."/>
            <person name="Sun W.-H."/>
            <person name="Liu D.-K."/>
            <person name="Li Y."/>
            <person name="Chen G.-Z."/>
            <person name="Liu X.-D."/>
            <person name="Liao X.-Y."/>
            <person name="Jiang Y.-T."/>
            <person name="Yu X."/>
            <person name="Hao Y."/>
            <person name="Huang J."/>
            <person name="Zhao X.-W."/>
            <person name="Ke S."/>
            <person name="Chen Y.-Y."/>
            <person name="Wu W.-L."/>
            <person name="Hsu J.-L."/>
            <person name="Lin Y.-F."/>
            <person name="Huang M.-D."/>
            <person name="Li C.-Y."/>
            <person name="Huang L."/>
            <person name="Wang Z.-W."/>
            <person name="Zhao X."/>
            <person name="Zhong W.-Y."/>
            <person name="Peng D.-H."/>
            <person name="Ahmad S."/>
            <person name="Lan S."/>
            <person name="Zhang J.-S."/>
            <person name="Tsai W.-C."/>
            <person name="Van De Peer Y."/>
            <person name="Liu Z.-J."/>
        </authorList>
    </citation>
    <scope>NUCLEOTIDE SEQUENCE</scope>
    <source>
        <strain evidence="2">CP</strain>
        <tissue evidence="2">Leaves</tissue>
    </source>
</reference>
<gene>
    <name evidence="2" type="ORF">QJS10_CPB04g00445</name>
</gene>
<keyword evidence="3" id="KW-1185">Reference proteome</keyword>
<sequence length="376" mass="42834">MEDWRRSSQWEVQSGFDGPRTPGRSKLGRPPPPPPTRSGSWQQSVPAWEKRFCTHVCRIPWKKLCETKRVMSMYKSVVQWDDAAGEEAFQGAKARYWAEINGQHCGIPLADPDMYIDDVDWDCDIDPELYADLDNPPDVPEETMDSGKPGLTHGWDACLSEQLVVCTGWGDADDIANPVKDSPAETGWGNSNWDVDNKNGINNAWDRSGWRENNLENNVRSSGWGDADNMVNPVKGSPAEHGWGNSDWGVDNKNGNNNSWDCRGWEETNLEKNVWGTGWDDSRGWGRSGSVNQMENNFETGRYGKKRDIDLGNRSRYMVSRFHGDDYRTNNWRNCRGKKRGTYAYERQPYRYSCVPMNNRSTGESGSTWRLEKPVS</sequence>
<dbReference type="AlphaFoldDB" id="A0AAV9F1S9"/>
<comment type="caution">
    <text evidence="2">The sequence shown here is derived from an EMBL/GenBank/DDBJ whole genome shotgun (WGS) entry which is preliminary data.</text>
</comment>
<feature type="region of interest" description="Disordered" evidence="1">
    <location>
        <begin position="1"/>
        <end position="43"/>
    </location>
</feature>
<dbReference type="Proteomes" id="UP001180020">
    <property type="component" value="Unassembled WGS sequence"/>
</dbReference>
<accession>A0AAV9F1S9</accession>
<dbReference type="PANTHER" id="PTHR34567">
    <property type="entry name" value="FK506-BINDING-LIKE PROTEIN"/>
    <property type="match status" value="1"/>
</dbReference>
<protein>
    <submittedName>
        <fullName evidence="2">Uncharacterized protein</fullName>
    </submittedName>
</protein>
<reference evidence="2" key="1">
    <citation type="journal article" date="2023" name="Nat. Commun.">
        <title>Diploid and tetraploid genomes of Acorus and the evolution of monocots.</title>
        <authorList>
            <person name="Ma L."/>
            <person name="Liu K.W."/>
            <person name="Li Z."/>
            <person name="Hsiao Y.Y."/>
            <person name="Qi Y."/>
            <person name="Fu T."/>
            <person name="Tang G.D."/>
            <person name="Zhang D."/>
            <person name="Sun W.H."/>
            <person name="Liu D.K."/>
            <person name="Li Y."/>
            <person name="Chen G.Z."/>
            <person name="Liu X.D."/>
            <person name="Liao X.Y."/>
            <person name="Jiang Y.T."/>
            <person name="Yu X."/>
            <person name="Hao Y."/>
            <person name="Huang J."/>
            <person name="Zhao X.W."/>
            <person name="Ke S."/>
            <person name="Chen Y.Y."/>
            <person name="Wu W.L."/>
            <person name="Hsu J.L."/>
            <person name="Lin Y.F."/>
            <person name="Huang M.D."/>
            <person name="Li C.Y."/>
            <person name="Huang L."/>
            <person name="Wang Z.W."/>
            <person name="Zhao X."/>
            <person name="Zhong W.Y."/>
            <person name="Peng D.H."/>
            <person name="Ahmad S."/>
            <person name="Lan S."/>
            <person name="Zhang J.S."/>
            <person name="Tsai W.C."/>
            <person name="Van de Peer Y."/>
            <person name="Liu Z.J."/>
        </authorList>
    </citation>
    <scope>NUCLEOTIDE SEQUENCE</scope>
    <source>
        <strain evidence="2">CP</strain>
    </source>
</reference>
<proteinExistence type="predicted"/>
<dbReference type="EMBL" id="JAUJYO010000004">
    <property type="protein sequence ID" value="KAK1319139.1"/>
    <property type="molecule type" value="Genomic_DNA"/>
</dbReference>
<evidence type="ECO:0000313" key="3">
    <source>
        <dbReference type="Proteomes" id="UP001180020"/>
    </source>
</evidence>
<organism evidence="2 3">
    <name type="scientific">Acorus calamus</name>
    <name type="common">Sweet flag</name>
    <dbReference type="NCBI Taxonomy" id="4465"/>
    <lineage>
        <taxon>Eukaryota</taxon>
        <taxon>Viridiplantae</taxon>
        <taxon>Streptophyta</taxon>
        <taxon>Embryophyta</taxon>
        <taxon>Tracheophyta</taxon>
        <taxon>Spermatophyta</taxon>
        <taxon>Magnoliopsida</taxon>
        <taxon>Liliopsida</taxon>
        <taxon>Acoraceae</taxon>
        <taxon>Acorus</taxon>
    </lineage>
</organism>
<feature type="compositionally biased region" description="Polar residues" evidence="1">
    <location>
        <begin position="357"/>
        <end position="368"/>
    </location>
</feature>
<name>A0AAV9F1S9_ACOCL</name>